<organism evidence="2 3">
    <name type="scientific">Diaphorobacter aerolatus</name>
    <dbReference type="NCBI Taxonomy" id="1288495"/>
    <lineage>
        <taxon>Bacteria</taxon>
        <taxon>Pseudomonadati</taxon>
        <taxon>Pseudomonadota</taxon>
        <taxon>Betaproteobacteria</taxon>
        <taxon>Burkholderiales</taxon>
        <taxon>Comamonadaceae</taxon>
        <taxon>Diaphorobacter</taxon>
    </lineage>
</organism>
<protein>
    <submittedName>
        <fullName evidence="2">Uncharacterized protein</fullName>
    </submittedName>
</protein>
<feature type="region of interest" description="Disordered" evidence="1">
    <location>
        <begin position="1"/>
        <end position="32"/>
    </location>
</feature>
<name>A0A7H0GIN7_9BURK</name>
<evidence type="ECO:0000313" key="3">
    <source>
        <dbReference type="Proteomes" id="UP000516028"/>
    </source>
</evidence>
<gene>
    <name evidence="2" type="ORF">H9K75_19255</name>
</gene>
<dbReference type="AlphaFoldDB" id="A0A7H0GIN7"/>
<dbReference type="Proteomes" id="UP000516028">
    <property type="component" value="Chromosome"/>
</dbReference>
<dbReference type="RefSeq" id="WP_187723828.1">
    <property type="nucleotide sequence ID" value="NZ_CP060783.1"/>
</dbReference>
<keyword evidence="3" id="KW-1185">Reference proteome</keyword>
<reference evidence="2 3" key="1">
    <citation type="submission" date="2020-08" db="EMBL/GenBank/DDBJ databases">
        <title>Genome sequence of Diaphorobacter aerolatus KACC 16536T.</title>
        <authorList>
            <person name="Hyun D.-W."/>
            <person name="Bae J.-W."/>
        </authorList>
    </citation>
    <scope>NUCLEOTIDE SEQUENCE [LARGE SCALE GENOMIC DNA]</scope>
    <source>
        <strain evidence="2 3">KACC 16536</strain>
    </source>
</reference>
<evidence type="ECO:0000313" key="2">
    <source>
        <dbReference type="EMBL" id="QNP48153.1"/>
    </source>
</evidence>
<evidence type="ECO:0000256" key="1">
    <source>
        <dbReference type="SAM" id="MobiDB-lite"/>
    </source>
</evidence>
<proteinExistence type="predicted"/>
<sequence length="114" mass="12769">MKNQSENFLSKKKRLERSSTVSTDLPEMTNSPLPKDTLALGLAIAAELRLNTRGELLQRWMAHHLAETIEKAESATGTKKIKLERDAVNLILKLWSHRSALPEPIDPFRGAAQP</sequence>
<accession>A0A7H0GIN7</accession>
<feature type="compositionally biased region" description="Polar residues" evidence="1">
    <location>
        <begin position="18"/>
        <end position="32"/>
    </location>
</feature>
<dbReference type="EMBL" id="CP060783">
    <property type="protein sequence ID" value="QNP48153.1"/>
    <property type="molecule type" value="Genomic_DNA"/>
</dbReference>
<dbReference type="KEGG" id="daer:H9K75_19255"/>